<proteinExistence type="inferred from homology"/>
<evidence type="ECO:0000256" key="3">
    <source>
        <dbReference type="ARBA" id="ARBA00022630"/>
    </source>
</evidence>
<comment type="similarity">
    <text evidence="2">Belongs to the FAD-binding oxidoreductase/transferase type 4 family.</text>
</comment>
<dbReference type="InterPro" id="IPR036318">
    <property type="entry name" value="FAD-bd_PCMH-like_sf"/>
</dbReference>
<dbReference type="Pfam" id="PF01565">
    <property type="entry name" value="FAD_binding_4"/>
    <property type="match status" value="1"/>
</dbReference>
<dbReference type="Gene3D" id="3.30.70.2190">
    <property type="match status" value="1"/>
</dbReference>
<dbReference type="RefSeq" id="WP_305171119.1">
    <property type="nucleotide sequence ID" value="NZ_JAUUUU010000007.1"/>
</dbReference>
<dbReference type="GO" id="GO:0022904">
    <property type="term" value="P:respiratory electron transport chain"/>
    <property type="evidence" value="ECO:0007669"/>
    <property type="project" value="TreeGrafter"/>
</dbReference>
<sequence length="459" mass="50499">MSPDLLQQLYQLLGPKGVVTEGIEQRTTDGWGNNDCLASVILRPTTTQQVSDIMRLCSAEGQKVVTQGGCTNMTHACDTSRDELVISMERMTVIESVDNSNRTMTVQSGVPLQHIQERAESEGLFFALDLGARGSATIGGNIATNAGGNQVIRYGMAREQVLGLEVVLADGRILSSMNQMLKNNAGYDLKHLFIGSEGTLGIVTRAVLRLRSRLPVATTALVATDQFSKMPRLLNHMESALGGKLGAFETLWQSYYRIAYGGEQQTSPPLPVDYPFYILLESTGIDAQQDREQFLAALETAMEQELICDAVLAESQHQQQGLWAVRDNIPSLQPYQPIILFDISLPLSEMENYLEEMEANIREIDSSLFIATLGHLGDGNLHVAVQLGNDQPERRKAVELAVYGPLQQRGGSISGEHGIGLEKKPYLHLCRSEVEIQLMEQLKKLLDPQCLLNCGKVIE</sequence>
<dbReference type="InterPro" id="IPR004113">
    <property type="entry name" value="FAD-bd_oxidored_4_C"/>
</dbReference>
<keyword evidence="8" id="KW-1185">Reference proteome</keyword>
<dbReference type="SUPFAM" id="SSF56176">
    <property type="entry name" value="FAD-binding/transporter-associated domain-like"/>
    <property type="match status" value="1"/>
</dbReference>
<dbReference type="GO" id="GO:0016491">
    <property type="term" value="F:oxidoreductase activity"/>
    <property type="evidence" value="ECO:0007669"/>
    <property type="project" value="UniProtKB-KW"/>
</dbReference>
<evidence type="ECO:0000256" key="4">
    <source>
        <dbReference type="ARBA" id="ARBA00022827"/>
    </source>
</evidence>
<dbReference type="InterPro" id="IPR051264">
    <property type="entry name" value="FAD-oxidored/transferase_4"/>
</dbReference>
<keyword evidence="3" id="KW-0285">Flavoprotein</keyword>
<comment type="cofactor">
    <cofactor evidence="1">
        <name>FAD</name>
        <dbReference type="ChEBI" id="CHEBI:57692"/>
    </cofactor>
</comment>
<dbReference type="PROSITE" id="PS51387">
    <property type="entry name" value="FAD_PCMH"/>
    <property type="match status" value="1"/>
</dbReference>
<dbReference type="FunFam" id="1.10.45.10:FF:000001">
    <property type="entry name" value="D-lactate dehydrogenase mitochondrial"/>
    <property type="match status" value="1"/>
</dbReference>
<evidence type="ECO:0000259" key="6">
    <source>
        <dbReference type="PROSITE" id="PS51387"/>
    </source>
</evidence>
<reference evidence="7" key="1">
    <citation type="journal article" date="2010" name="Int. J. Syst. Evol. Microbiol.">
        <title>Porticoccus litoralis gen. nov., sp. nov., a gammaproteobacterium isolated from the Yellow Sea.</title>
        <authorList>
            <person name="Oh H.M."/>
            <person name="Kim H."/>
            <person name="Kim K.M."/>
            <person name="Min G.S."/>
            <person name="Cho J.C."/>
        </authorList>
    </citation>
    <scope>NUCLEOTIDE SEQUENCE</scope>
    <source>
        <strain evidence="7">DSM 25064</strain>
    </source>
</reference>
<keyword evidence="5" id="KW-0560">Oxidoreductase</keyword>
<evidence type="ECO:0000256" key="2">
    <source>
        <dbReference type="ARBA" id="ARBA00008000"/>
    </source>
</evidence>
<gene>
    <name evidence="7" type="ORF">Q8A57_10785</name>
</gene>
<dbReference type="PANTHER" id="PTHR43716">
    <property type="entry name" value="D-2-HYDROXYGLUTARATE DEHYDROGENASE, MITOCHONDRIAL"/>
    <property type="match status" value="1"/>
</dbReference>
<evidence type="ECO:0000256" key="1">
    <source>
        <dbReference type="ARBA" id="ARBA00001974"/>
    </source>
</evidence>
<reference evidence="7" key="2">
    <citation type="submission" date="2023-08" db="EMBL/GenBank/DDBJ databases">
        <authorList>
            <person name="Luo J."/>
        </authorList>
    </citation>
    <scope>NUCLEOTIDE SEQUENCE</scope>
    <source>
        <strain evidence="7">DSM 25064</strain>
    </source>
</reference>
<comment type="caution">
    <text evidence="7">The sequence shown here is derived from an EMBL/GenBank/DDBJ whole genome shotgun (WGS) entry which is preliminary data.</text>
</comment>
<dbReference type="PANTHER" id="PTHR43716:SF1">
    <property type="entry name" value="D-2-HYDROXYGLUTARATE DEHYDROGENASE, MITOCHONDRIAL"/>
    <property type="match status" value="1"/>
</dbReference>
<keyword evidence="4" id="KW-0274">FAD</keyword>
<evidence type="ECO:0000313" key="8">
    <source>
        <dbReference type="Proteomes" id="UP001178354"/>
    </source>
</evidence>
<dbReference type="InterPro" id="IPR016169">
    <property type="entry name" value="FAD-bd_PCMH_sub2"/>
</dbReference>
<dbReference type="InterPro" id="IPR016164">
    <property type="entry name" value="FAD-linked_Oxase-like_C"/>
</dbReference>
<organism evidence="7 8">
    <name type="scientific">Porticoccus litoralis</name>
    <dbReference type="NCBI Taxonomy" id="434086"/>
    <lineage>
        <taxon>Bacteria</taxon>
        <taxon>Pseudomonadati</taxon>
        <taxon>Pseudomonadota</taxon>
        <taxon>Gammaproteobacteria</taxon>
        <taxon>Cellvibrionales</taxon>
        <taxon>Porticoccaceae</taxon>
        <taxon>Porticoccus</taxon>
    </lineage>
</organism>
<dbReference type="Proteomes" id="UP001178354">
    <property type="component" value="Unassembled WGS sequence"/>
</dbReference>
<dbReference type="AlphaFoldDB" id="A0AAW8B6L4"/>
<dbReference type="InterPro" id="IPR016167">
    <property type="entry name" value="FAD-bd_PCMH_sub1"/>
</dbReference>
<dbReference type="Gene3D" id="3.30.70.2740">
    <property type="match status" value="1"/>
</dbReference>
<dbReference type="Gene3D" id="3.30.465.10">
    <property type="match status" value="1"/>
</dbReference>
<dbReference type="EMBL" id="JAUUUU010000007">
    <property type="protein sequence ID" value="MDP1521455.1"/>
    <property type="molecule type" value="Genomic_DNA"/>
</dbReference>
<dbReference type="Pfam" id="PF02913">
    <property type="entry name" value="FAD-oxidase_C"/>
    <property type="match status" value="1"/>
</dbReference>
<dbReference type="Gene3D" id="3.30.43.10">
    <property type="entry name" value="Uridine Diphospho-n-acetylenolpyruvylglucosamine Reductase, domain 2"/>
    <property type="match status" value="1"/>
</dbReference>
<evidence type="ECO:0000256" key="5">
    <source>
        <dbReference type="ARBA" id="ARBA00023002"/>
    </source>
</evidence>
<protein>
    <submittedName>
        <fullName evidence="7">FAD-binding oxidoreductase</fullName>
    </submittedName>
</protein>
<name>A0AAW8B6L4_9GAMM</name>
<accession>A0AAW8B6L4</accession>
<dbReference type="Gene3D" id="1.10.45.10">
    <property type="entry name" value="Vanillyl-alcohol Oxidase, Chain A, domain 4"/>
    <property type="match status" value="1"/>
</dbReference>
<dbReference type="SUPFAM" id="SSF55103">
    <property type="entry name" value="FAD-linked oxidases, C-terminal domain"/>
    <property type="match status" value="1"/>
</dbReference>
<dbReference type="InterPro" id="IPR006094">
    <property type="entry name" value="Oxid_FAD_bind_N"/>
</dbReference>
<evidence type="ECO:0000313" key="7">
    <source>
        <dbReference type="EMBL" id="MDP1521455.1"/>
    </source>
</evidence>
<dbReference type="InterPro" id="IPR016171">
    <property type="entry name" value="Vanillyl_alc_oxidase_C-sub2"/>
</dbReference>
<dbReference type="GO" id="GO:0071949">
    <property type="term" value="F:FAD binding"/>
    <property type="evidence" value="ECO:0007669"/>
    <property type="project" value="InterPro"/>
</dbReference>
<feature type="domain" description="FAD-binding PCMH-type" evidence="6">
    <location>
        <begin position="34"/>
        <end position="213"/>
    </location>
</feature>
<dbReference type="InterPro" id="IPR016166">
    <property type="entry name" value="FAD-bd_PCMH"/>
</dbReference>